<reference evidence="1" key="1">
    <citation type="submission" date="2020-05" db="EMBL/GenBank/DDBJ databases">
        <authorList>
            <person name="Chiriac C."/>
            <person name="Salcher M."/>
            <person name="Ghai R."/>
            <person name="Kavagutti S V."/>
        </authorList>
    </citation>
    <scope>NUCLEOTIDE SEQUENCE</scope>
</reference>
<organism evidence="1">
    <name type="scientific">uncultured Caudovirales phage</name>
    <dbReference type="NCBI Taxonomy" id="2100421"/>
    <lineage>
        <taxon>Viruses</taxon>
        <taxon>Duplodnaviria</taxon>
        <taxon>Heunggongvirae</taxon>
        <taxon>Uroviricota</taxon>
        <taxon>Caudoviricetes</taxon>
        <taxon>Peduoviridae</taxon>
        <taxon>Maltschvirus</taxon>
        <taxon>Maltschvirus maltsch</taxon>
    </lineage>
</organism>
<proteinExistence type="predicted"/>
<name>A0A6J5TBA6_9CAUD</name>
<accession>A0A6J5TBA6</accession>
<evidence type="ECO:0000313" key="1">
    <source>
        <dbReference type="EMBL" id="CAB4241901.1"/>
    </source>
</evidence>
<dbReference type="EMBL" id="LR797824">
    <property type="protein sequence ID" value="CAB4241901.1"/>
    <property type="molecule type" value="Genomic_DNA"/>
</dbReference>
<sequence length="206" mass="23757">MQWIALACTAENEVLAWSDNLSILESACEGEFRAICRIYGVEDVPAQQLRQFNLDFVIKFNGPRNTALVAARRPLEIKALSHCLQSRVGLVTELQQRISHGFKRFTPVVEWQLESYEEKYRQAMNVVDGMTTDIGMVEDHAEEHGLSINVAAGIIINKYHNRKFLIRKLERLRIRHQRAIRNAKNKEDFAKCKASMEEDSFLSMMM</sequence>
<gene>
    <name evidence="1" type="ORF">UFOVP71_439</name>
</gene>
<protein>
    <submittedName>
        <fullName evidence="1">Uncharacterized protein</fullName>
    </submittedName>
</protein>